<organism evidence="1 2">
    <name type="scientific">Polaromonas eurypsychrophila</name>
    <dbReference type="NCBI Taxonomy" id="1614635"/>
    <lineage>
        <taxon>Bacteria</taxon>
        <taxon>Pseudomonadati</taxon>
        <taxon>Pseudomonadota</taxon>
        <taxon>Betaproteobacteria</taxon>
        <taxon>Burkholderiales</taxon>
        <taxon>Comamonadaceae</taxon>
        <taxon>Polaromonas</taxon>
    </lineage>
</organism>
<protein>
    <submittedName>
        <fullName evidence="1">Uncharacterized protein</fullName>
    </submittedName>
</protein>
<proteinExistence type="predicted"/>
<dbReference type="EMBL" id="BMIG01000007">
    <property type="protein sequence ID" value="GGB01259.1"/>
    <property type="molecule type" value="Genomic_DNA"/>
</dbReference>
<gene>
    <name evidence="1" type="ORF">GCM10011496_22720</name>
</gene>
<evidence type="ECO:0000313" key="2">
    <source>
        <dbReference type="Proteomes" id="UP000620596"/>
    </source>
</evidence>
<comment type="caution">
    <text evidence="1">The sequence shown here is derived from an EMBL/GenBank/DDBJ whole genome shotgun (WGS) entry which is preliminary data.</text>
</comment>
<accession>A0A916SI25</accession>
<evidence type="ECO:0000313" key="1">
    <source>
        <dbReference type="EMBL" id="GGB01259.1"/>
    </source>
</evidence>
<dbReference type="RefSeq" id="WP_188708625.1">
    <property type="nucleotide sequence ID" value="NZ_BMIG01000007.1"/>
</dbReference>
<name>A0A916SI25_9BURK</name>
<reference evidence="1" key="2">
    <citation type="submission" date="2020-09" db="EMBL/GenBank/DDBJ databases">
        <authorList>
            <person name="Sun Q."/>
            <person name="Zhou Y."/>
        </authorList>
    </citation>
    <scope>NUCLEOTIDE SEQUENCE</scope>
    <source>
        <strain evidence="1">CGMCC 1.15322</strain>
    </source>
</reference>
<reference evidence="1" key="1">
    <citation type="journal article" date="2014" name="Int. J. Syst. Evol. Microbiol.">
        <title>Complete genome sequence of Corynebacterium casei LMG S-19264T (=DSM 44701T), isolated from a smear-ripened cheese.</title>
        <authorList>
            <consortium name="US DOE Joint Genome Institute (JGI-PGF)"/>
            <person name="Walter F."/>
            <person name="Albersmeier A."/>
            <person name="Kalinowski J."/>
            <person name="Ruckert C."/>
        </authorList>
    </citation>
    <scope>NUCLEOTIDE SEQUENCE</scope>
    <source>
        <strain evidence="1">CGMCC 1.15322</strain>
    </source>
</reference>
<dbReference type="AlphaFoldDB" id="A0A916SI25"/>
<dbReference type="Proteomes" id="UP000620596">
    <property type="component" value="Unassembled WGS sequence"/>
</dbReference>
<keyword evidence="2" id="KW-1185">Reference proteome</keyword>
<sequence length="202" mass="22381">MNIHQMSVSYVHEQDRLLIRINGKEGGELRAWLTRRLALALLPILSQTTSEQIKKVAAAAVTTAMPAISLDDQRGRLLAAFETEAALRSGDFETPYQDRQSTPADPVLGPEPLLLTEVKVTLLGSGQLRLQLFEKLPGQEAVRNFQVMMDPKLSNGLLHLLHQSLNASQWLHLPVISPLEEVATTTEQADLSLDLSKPKYLN</sequence>